<dbReference type="InterPro" id="IPR036286">
    <property type="entry name" value="LexA/Signal_pep-like_sf"/>
</dbReference>
<keyword evidence="3" id="KW-1185">Reference proteome</keyword>
<reference evidence="2 3" key="1">
    <citation type="journal article" date="2015" name="Genome Announc.">
        <title>Genome Sequence of Mushroom Soft-Rot Pathogen Janthinobacterium agaricidamnosum.</title>
        <authorList>
            <person name="Graupner K."/>
            <person name="Lackner G."/>
            <person name="Hertweck C."/>
        </authorList>
    </citation>
    <scope>NUCLEOTIDE SEQUENCE [LARGE SCALE GENOMIC DNA]</scope>
    <source>
        <strain evidence="3">NBRC 102515 / DSM 9628</strain>
    </source>
</reference>
<protein>
    <submittedName>
        <fullName evidence="2">Signal peptidase I</fullName>
        <ecNumber evidence="2">3.4.21.89</ecNumber>
    </submittedName>
</protein>
<dbReference type="InterPro" id="IPR019533">
    <property type="entry name" value="Peptidase_S26"/>
</dbReference>
<dbReference type="PATRIC" id="fig|1349767.4.peg.3552"/>
<accession>W0V4Y7</accession>
<name>W0V4Y7_9BURK</name>
<dbReference type="GO" id="GO:0009003">
    <property type="term" value="F:signal peptidase activity"/>
    <property type="evidence" value="ECO:0007669"/>
    <property type="project" value="UniProtKB-EC"/>
</dbReference>
<dbReference type="GO" id="GO:0006465">
    <property type="term" value="P:signal peptide processing"/>
    <property type="evidence" value="ECO:0007669"/>
    <property type="project" value="InterPro"/>
</dbReference>
<gene>
    <name evidence="2" type="ORF">GJA_1777</name>
</gene>
<evidence type="ECO:0000313" key="2">
    <source>
        <dbReference type="EMBL" id="CDG82413.1"/>
    </source>
</evidence>
<keyword evidence="2" id="KW-0378">Hydrolase</keyword>
<dbReference type="Gene3D" id="2.10.109.10">
    <property type="entry name" value="Umud Fragment, subunit A"/>
    <property type="match status" value="1"/>
</dbReference>
<feature type="domain" description="Peptidase S26" evidence="1">
    <location>
        <begin position="1"/>
        <end position="30"/>
    </location>
</feature>
<proteinExistence type="predicted"/>
<dbReference type="Pfam" id="PF10502">
    <property type="entry name" value="Peptidase_S26"/>
    <property type="match status" value="1"/>
</dbReference>
<organism evidence="2 3">
    <name type="scientific">Janthinobacterium agaricidamnosum NBRC 102515 = DSM 9628</name>
    <dbReference type="NCBI Taxonomy" id="1349767"/>
    <lineage>
        <taxon>Bacteria</taxon>
        <taxon>Pseudomonadati</taxon>
        <taxon>Pseudomonadota</taxon>
        <taxon>Betaproteobacteria</taxon>
        <taxon>Burkholderiales</taxon>
        <taxon>Oxalobacteraceae</taxon>
        <taxon>Janthinobacterium</taxon>
    </lineage>
</organism>
<dbReference type="EC" id="3.4.21.89" evidence="2"/>
<dbReference type="SUPFAM" id="SSF51306">
    <property type="entry name" value="LexA/Signal peptidase"/>
    <property type="match status" value="1"/>
</dbReference>
<dbReference type="EMBL" id="HG322949">
    <property type="protein sequence ID" value="CDG82413.1"/>
    <property type="molecule type" value="Genomic_DNA"/>
</dbReference>
<dbReference type="GO" id="GO:0004252">
    <property type="term" value="F:serine-type endopeptidase activity"/>
    <property type="evidence" value="ECO:0007669"/>
    <property type="project" value="InterPro"/>
</dbReference>
<dbReference type="KEGG" id="jag:GJA_1777"/>
<dbReference type="eggNOG" id="COG0681">
    <property type="taxonomic scope" value="Bacteria"/>
</dbReference>
<dbReference type="AlphaFoldDB" id="W0V4Y7"/>
<dbReference type="HOGENOM" id="CLU_3080716_0_0_4"/>
<dbReference type="STRING" id="1349767.GJA_1777"/>
<evidence type="ECO:0000259" key="1">
    <source>
        <dbReference type="Pfam" id="PF10502"/>
    </source>
</evidence>
<sequence>MLGDNRDNSGDSRVFGLVPRALLIGRAERILVSADMLDHWRPRPQRFGMKLA</sequence>
<evidence type="ECO:0000313" key="3">
    <source>
        <dbReference type="Proteomes" id="UP000027604"/>
    </source>
</evidence>
<dbReference type="CDD" id="cd06530">
    <property type="entry name" value="S26_SPase_I"/>
    <property type="match status" value="1"/>
</dbReference>
<dbReference type="Proteomes" id="UP000027604">
    <property type="component" value="Chromosome I"/>
</dbReference>